<evidence type="ECO:0000259" key="1">
    <source>
        <dbReference type="Pfam" id="PF10108"/>
    </source>
</evidence>
<organism evidence="3 4">
    <name type="scientific">Oligella ureolytica</name>
    <dbReference type="NCBI Taxonomy" id="90244"/>
    <lineage>
        <taxon>Bacteria</taxon>
        <taxon>Pseudomonadati</taxon>
        <taxon>Pseudomonadota</taxon>
        <taxon>Betaproteobacteria</taxon>
        <taxon>Burkholderiales</taxon>
        <taxon>Alcaligenaceae</taxon>
        <taxon>Oligella</taxon>
    </lineage>
</organism>
<reference evidence="2 5" key="2">
    <citation type="submission" date="2020-12" db="EMBL/GenBank/DDBJ databases">
        <title>FDA dAtabase for Regulatory Grade micrObial Sequences (FDA-ARGOS): Supporting development and validation of Infectious Disease Dx tests.</title>
        <authorList>
            <person name="Sproer C."/>
            <person name="Gronow S."/>
            <person name="Severitt S."/>
            <person name="Schroder I."/>
            <person name="Tallon L."/>
            <person name="Sadzewicz L."/>
            <person name="Zhao X."/>
            <person name="Boylan J."/>
            <person name="Ott S."/>
            <person name="Bowen H."/>
            <person name="Vavikolanu K."/>
            <person name="Mehta A."/>
            <person name="Aluvathingal J."/>
            <person name="Nadendla S."/>
            <person name="Lowell S."/>
            <person name="Myers T."/>
            <person name="Yan Y."/>
            <person name="Sichtig H."/>
        </authorList>
    </citation>
    <scope>NUCLEOTIDE SEQUENCE [LARGE SCALE GENOMIC DNA]</scope>
    <source>
        <strain evidence="2 5">FDAARGOS_872</strain>
    </source>
</reference>
<evidence type="ECO:0000313" key="2">
    <source>
        <dbReference type="EMBL" id="QPT40034.1"/>
    </source>
</evidence>
<reference evidence="3 4" key="1">
    <citation type="submission" date="2018-06" db="EMBL/GenBank/DDBJ databases">
        <authorList>
            <consortium name="Pathogen Informatics"/>
            <person name="Doyle S."/>
        </authorList>
    </citation>
    <scope>NUCLEOTIDE SEQUENCE [LARGE SCALE GENOMIC DNA]</scope>
    <source>
        <strain evidence="3 4">NCTC11997</strain>
    </source>
</reference>
<dbReference type="GO" id="GO:0003676">
    <property type="term" value="F:nucleic acid binding"/>
    <property type="evidence" value="ECO:0007669"/>
    <property type="project" value="InterPro"/>
</dbReference>
<dbReference type="EMBL" id="UGSB01000001">
    <property type="protein sequence ID" value="SUA58386.1"/>
    <property type="molecule type" value="Genomic_DNA"/>
</dbReference>
<dbReference type="EMBL" id="CP065725">
    <property type="protein sequence ID" value="QPT40034.1"/>
    <property type="molecule type" value="Genomic_DNA"/>
</dbReference>
<dbReference type="CDD" id="cd05782">
    <property type="entry name" value="DNA_polB_like1_exo"/>
    <property type="match status" value="1"/>
</dbReference>
<evidence type="ECO:0000313" key="3">
    <source>
        <dbReference type="EMBL" id="SUA58386.1"/>
    </source>
</evidence>
<gene>
    <name evidence="2" type="ORF">I6G29_13190</name>
    <name evidence="3" type="ORF">NCTC11997_02708</name>
</gene>
<protein>
    <submittedName>
        <fullName evidence="2 3">3'-5' exonuclease</fullName>
    </submittedName>
</protein>
<accession>A0A378XKB7</accession>
<proteinExistence type="predicted"/>
<dbReference type="STRING" id="1122619.GCA_000373745_01332"/>
<dbReference type="Proteomes" id="UP000594903">
    <property type="component" value="Chromosome"/>
</dbReference>
<keyword evidence="3" id="KW-0269">Exonuclease</keyword>
<keyword evidence="3" id="KW-0378">Hydrolase</keyword>
<dbReference type="SUPFAM" id="SSF53098">
    <property type="entry name" value="Ribonuclease H-like"/>
    <property type="match status" value="1"/>
</dbReference>
<dbReference type="InterPro" id="IPR019288">
    <property type="entry name" value="3'-5'_exonuclease_PolB-like"/>
</dbReference>
<dbReference type="Gene3D" id="3.30.420.10">
    <property type="entry name" value="Ribonuclease H-like superfamily/Ribonuclease H"/>
    <property type="match status" value="1"/>
</dbReference>
<dbReference type="InterPro" id="IPR012337">
    <property type="entry name" value="RNaseH-like_sf"/>
</dbReference>
<keyword evidence="3" id="KW-0540">Nuclease</keyword>
<dbReference type="AlphaFoldDB" id="A0A378XKB7"/>
<name>A0A378XKB7_9BURK</name>
<evidence type="ECO:0000313" key="5">
    <source>
        <dbReference type="Proteomes" id="UP000594903"/>
    </source>
</evidence>
<feature type="domain" description="Predicted 3'-5' exonuclease PolB-like" evidence="1">
    <location>
        <begin position="47"/>
        <end position="257"/>
    </location>
</feature>
<dbReference type="RefSeq" id="WP_018574516.1">
    <property type="nucleotide sequence ID" value="NZ_CP065725.1"/>
</dbReference>
<sequence length="259" mass="30038">MSPHLVFDLETIPDAHGIRQLMQFDEELSDAEVVELAQQQRLEQTGSDFMPLHLQKIVAIGCVFRNKNDFHVKCLGEPDDDEASLVRSFFKVIDHYTPTIVSWNGSGFDFPVLHYRALIHGIASRRYWDKGQDDRDFKFNNYLSRYHDRHVDLMDVLSGYTFKANAPLDQLAKLCGFPGKLGMDGSQVWPTWLAGGIDEIRAYCETDVVNTWLMYLRYQLLRCDLDQVAYDEEIRLVYESLSAISDRAPWDEYLAQWDL</sequence>
<evidence type="ECO:0000313" key="4">
    <source>
        <dbReference type="Proteomes" id="UP000254603"/>
    </source>
</evidence>
<dbReference type="GO" id="GO:0004527">
    <property type="term" value="F:exonuclease activity"/>
    <property type="evidence" value="ECO:0007669"/>
    <property type="project" value="UniProtKB-KW"/>
</dbReference>
<dbReference type="InterPro" id="IPR036397">
    <property type="entry name" value="RNaseH_sf"/>
</dbReference>
<dbReference type="OrthoDB" id="13288at2"/>
<dbReference type="Pfam" id="PF10108">
    <property type="entry name" value="DNA_pol_B_exo2"/>
    <property type="match status" value="1"/>
</dbReference>
<keyword evidence="5" id="KW-1185">Reference proteome</keyword>
<dbReference type="Proteomes" id="UP000254603">
    <property type="component" value="Unassembled WGS sequence"/>
</dbReference>